<evidence type="ECO:0000313" key="3">
    <source>
        <dbReference type="Proteomes" id="UP000229481"/>
    </source>
</evidence>
<accession>A0A2M7QQ23</accession>
<gene>
    <name evidence="2" type="ORF">COY85_03350</name>
</gene>
<reference evidence="3" key="1">
    <citation type="submission" date="2017-09" db="EMBL/GenBank/DDBJ databases">
        <title>Depth-based differentiation of microbial function through sediment-hosted aquifers and enrichment of novel symbionts in the deep terrestrial subsurface.</title>
        <authorList>
            <person name="Probst A.J."/>
            <person name="Ladd B."/>
            <person name="Jarett J.K."/>
            <person name="Geller-Mcgrath D.E."/>
            <person name="Sieber C.M.K."/>
            <person name="Emerson J.B."/>
            <person name="Anantharaman K."/>
            <person name="Thomas B.C."/>
            <person name="Malmstrom R."/>
            <person name="Stieglmeier M."/>
            <person name="Klingl A."/>
            <person name="Woyke T."/>
            <person name="Ryan C.M."/>
            <person name="Banfield J.F."/>
        </authorList>
    </citation>
    <scope>NUCLEOTIDE SEQUENCE [LARGE SCALE GENOMIC DNA]</scope>
</reference>
<dbReference type="AlphaFoldDB" id="A0A2M7QQ23"/>
<evidence type="ECO:0000256" key="1">
    <source>
        <dbReference type="SAM" id="Phobius"/>
    </source>
</evidence>
<evidence type="ECO:0008006" key="4">
    <source>
        <dbReference type="Google" id="ProtNLM"/>
    </source>
</evidence>
<organism evidence="2 3">
    <name type="scientific">Candidatus Portnoybacteria bacterium CG_4_10_14_0_8_um_filter_40_50</name>
    <dbReference type="NCBI Taxonomy" id="1974800"/>
    <lineage>
        <taxon>Bacteria</taxon>
        <taxon>Candidatus Portnoyibacteriota</taxon>
    </lineage>
</organism>
<feature type="transmembrane region" description="Helical" evidence="1">
    <location>
        <begin position="12"/>
        <end position="39"/>
    </location>
</feature>
<comment type="caution">
    <text evidence="2">The sequence shown here is derived from an EMBL/GenBank/DDBJ whole genome shotgun (WGS) entry which is preliminary data.</text>
</comment>
<dbReference type="Proteomes" id="UP000229481">
    <property type="component" value="Unassembled WGS sequence"/>
</dbReference>
<name>A0A2M7QQ23_9BACT</name>
<evidence type="ECO:0000313" key="2">
    <source>
        <dbReference type="EMBL" id="PIY74402.1"/>
    </source>
</evidence>
<keyword evidence="1" id="KW-1133">Transmembrane helix</keyword>
<dbReference type="EMBL" id="PFLK01000084">
    <property type="protein sequence ID" value="PIY74402.1"/>
    <property type="molecule type" value="Genomic_DNA"/>
</dbReference>
<protein>
    <recommendedName>
        <fullName evidence="4">Type 4 fimbrial biogenesis protein PilX N-terminal domain-containing protein</fullName>
    </recommendedName>
</protein>
<keyword evidence="1" id="KW-0472">Membrane</keyword>
<keyword evidence="1" id="KW-0812">Transmembrane</keyword>
<proteinExistence type="predicted"/>
<sequence length="122" mass="13465">MKNRNRKILVQKGAVTILLTVMVLNVLLVIGLGVSVLIFQQIKSSVQSGESVVAFYAADAGAERCLYEIRQNDAVSCPYTDISLDFDSRAKYTTVYDYAVSSTTMVSAGQYLGTNRKVELNW</sequence>